<dbReference type="InterPro" id="IPR041657">
    <property type="entry name" value="HTH_17"/>
</dbReference>
<accession>A0A212LGS4</accession>
<dbReference type="EMBL" id="FMJD01000008">
    <property type="protein sequence ID" value="SCM76754.1"/>
    <property type="molecule type" value="Genomic_DNA"/>
</dbReference>
<dbReference type="SUPFAM" id="SSF46955">
    <property type="entry name" value="Putative DNA-binding domain"/>
    <property type="match status" value="1"/>
</dbReference>
<dbReference type="GO" id="GO:0003677">
    <property type="term" value="F:DNA binding"/>
    <property type="evidence" value="ECO:0007669"/>
    <property type="project" value="UniProtKB-KW"/>
</dbReference>
<dbReference type="Pfam" id="PF12728">
    <property type="entry name" value="HTH_17"/>
    <property type="match status" value="1"/>
</dbReference>
<reference evidence="2" key="1">
    <citation type="submission" date="2016-08" db="EMBL/GenBank/DDBJ databases">
        <authorList>
            <person name="Seilhamer J.J."/>
        </authorList>
    </citation>
    <scope>NUCLEOTIDE SEQUENCE</scope>
    <source>
        <strain evidence="2">86</strain>
    </source>
</reference>
<dbReference type="RefSeq" id="WP_288196830.1">
    <property type="nucleotide sequence ID" value="NZ_LT608334.1"/>
</dbReference>
<evidence type="ECO:0000313" key="2">
    <source>
        <dbReference type="EMBL" id="SCM76754.1"/>
    </source>
</evidence>
<gene>
    <name evidence="2" type="ORF">KL86PLE_40559</name>
</gene>
<dbReference type="AlphaFoldDB" id="A0A212LGS4"/>
<sequence>MLALMDQTHEPFVADEAEAVIARKAADRLKAVAEAKEAINVTVEGTAEHKIVVPLPARAVALIYEVLEAMANRTPVSLIPHEAELTTQQAADYLNVSRPHLIHQLEGGKLPYRKVGTHRRIRFADLIAYEKECRKEQQKALEELNAEAIRLGLE</sequence>
<name>A0A212LGS4_9HYPH</name>
<feature type="domain" description="Helix-turn-helix" evidence="1">
    <location>
        <begin position="85"/>
        <end position="133"/>
    </location>
</feature>
<keyword evidence="2" id="KW-0238">DNA-binding</keyword>
<protein>
    <submittedName>
        <fullName evidence="2">DNA-binding protein</fullName>
    </submittedName>
</protein>
<evidence type="ECO:0000259" key="1">
    <source>
        <dbReference type="Pfam" id="PF12728"/>
    </source>
</evidence>
<dbReference type="NCBIfam" id="TIGR01764">
    <property type="entry name" value="excise"/>
    <property type="match status" value="1"/>
</dbReference>
<organism evidence="2">
    <name type="scientific">uncultured Pleomorphomonas sp</name>
    <dbReference type="NCBI Taxonomy" id="442121"/>
    <lineage>
        <taxon>Bacteria</taxon>
        <taxon>Pseudomonadati</taxon>
        <taxon>Pseudomonadota</taxon>
        <taxon>Alphaproteobacteria</taxon>
        <taxon>Hyphomicrobiales</taxon>
        <taxon>Pleomorphomonadaceae</taxon>
        <taxon>Pleomorphomonas</taxon>
        <taxon>environmental samples</taxon>
    </lineage>
</organism>
<dbReference type="InterPro" id="IPR009061">
    <property type="entry name" value="DNA-bd_dom_put_sf"/>
</dbReference>
<dbReference type="InterPro" id="IPR010093">
    <property type="entry name" value="SinI_DNA-bd"/>
</dbReference>
<proteinExistence type="predicted"/>